<evidence type="ECO:0000256" key="1">
    <source>
        <dbReference type="SAM" id="SignalP"/>
    </source>
</evidence>
<feature type="signal peptide" evidence="1">
    <location>
        <begin position="1"/>
        <end position="16"/>
    </location>
</feature>
<dbReference type="CDD" id="cd05379">
    <property type="entry name" value="CAP_bacterial"/>
    <property type="match status" value="1"/>
</dbReference>
<dbReference type="AlphaFoldDB" id="A0A2W5DRK2"/>
<dbReference type="Pfam" id="PF00188">
    <property type="entry name" value="CAP"/>
    <property type="match status" value="1"/>
</dbReference>
<dbReference type="PANTHER" id="PTHR31157">
    <property type="entry name" value="SCP DOMAIN-CONTAINING PROTEIN"/>
    <property type="match status" value="1"/>
</dbReference>
<accession>A0A2W5DRK2</accession>
<dbReference type="SUPFAM" id="SSF55797">
    <property type="entry name" value="PR-1-like"/>
    <property type="match status" value="1"/>
</dbReference>
<feature type="chain" id="PRO_5016038508" description="SCP domain-containing protein" evidence="1">
    <location>
        <begin position="17"/>
        <end position="163"/>
    </location>
</feature>
<name>A0A2W5DRK2_9BURK</name>
<dbReference type="Gene3D" id="3.40.33.10">
    <property type="entry name" value="CAP"/>
    <property type="match status" value="1"/>
</dbReference>
<comment type="caution">
    <text evidence="3">The sequence shown here is derived from an EMBL/GenBank/DDBJ whole genome shotgun (WGS) entry which is preliminary data.</text>
</comment>
<dbReference type="PANTHER" id="PTHR31157:SF1">
    <property type="entry name" value="SCP DOMAIN-CONTAINING PROTEIN"/>
    <property type="match status" value="1"/>
</dbReference>
<dbReference type="InterPro" id="IPR014044">
    <property type="entry name" value="CAP_dom"/>
</dbReference>
<evidence type="ECO:0000313" key="4">
    <source>
        <dbReference type="Proteomes" id="UP000249633"/>
    </source>
</evidence>
<dbReference type="EMBL" id="QFOD01000006">
    <property type="protein sequence ID" value="PZP33423.1"/>
    <property type="molecule type" value="Genomic_DNA"/>
</dbReference>
<sequence>MRIALPLLLTSALAAAQPGCAPPDEMALAQLNAARAQPQRCGAEVWPAVPPLRWQPQLAEAAQGYALELAARDRVSHVGVAGESLARRVRASGYPMRRAGENLAGGLETLDEVLAHWLASAAHCENLMAPDFQDAALACVRGPGELGFYWVLNLGRPMGSGRR</sequence>
<evidence type="ECO:0000259" key="2">
    <source>
        <dbReference type="Pfam" id="PF00188"/>
    </source>
</evidence>
<reference evidence="3 4" key="1">
    <citation type="submission" date="2017-08" db="EMBL/GenBank/DDBJ databases">
        <title>Infants hospitalized years apart are colonized by the same room-sourced microbial strains.</title>
        <authorList>
            <person name="Brooks B."/>
            <person name="Olm M.R."/>
            <person name="Firek B.A."/>
            <person name="Baker R."/>
            <person name="Thomas B.C."/>
            <person name="Morowitz M.J."/>
            <person name="Banfield J.F."/>
        </authorList>
    </citation>
    <scope>NUCLEOTIDE SEQUENCE [LARGE SCALE GENOMIC DNA]</scope>
    <source>
        <strain evidence="3">S2_012_000_R2_81</strain>
    </source>
</reference>
<evidence type="ECO:0000313" key="3">
    <source>
        <dbReference type="EMBL" id="PZP33423.1"/>
    </source>
</evidence>
<protein>
    <recommendedName>
        <fullName evidence="2">SCP domain-containing protein</fullName>
    </recommendedName>
</protein>
<dbReference type="InterPro" id="IPR035940">
    <property type="entry name" value="CAP_sf"/>
</dbReference>
<dbReference type="Proteomes" id="UP000249633">
    <property type="component" value="Unassembled WGS sequence"/>
</dbReference>
<feature type="domain" description="SCP" evidence="2">
    <location>
        <begin position="49"/>
        <end position="153"/>
    </location>
</feature>
<proteinExistence type="predicted"/>
<gene>
    <name evidence="3" type="ORF">DI603_08625</name>
</gene>
<organism evidence="3 4">
    <name type="scientific">Roseateles depolymerans</name>
    <dbReference type="NCBI Taxonomy" id="76731"/>
    <lineage>
        <taxon>Bacteria</taxon>
        <taxon>Pseudomonadati</taxon>
        <taxon>Pseudomonadota</taxon>
        <taxon>Betaproteobacteria</taxon>
        <taxon>Burkholderiales</taxon>
        <taxon>Sphaerotilaceae</taxon>
        <taxon>Roseateles</taxon>
    </lineage>
</organism>
<keyword evidence="1" id="KW-0732">Signal</keyword>